<comment type="caution">
    <text evidence="2">The sequence shown here is derived from an EMBL/GenBank/DDBJ whole genome shotgun (WGS) entry which is preliminary data.</text>
</comment>
<gene>
    <name evidence="2" type="ORF">RCG21_14690</name>
</gene>
<feature type="domain" description="Na+-translocating membrane potential-generating system MpsC" evidence="1">
    <location>
        <begin position="3"/>
        <end position="107"/>
    </location>
</feature>
<feature type="domain" description="Na+-translocating membrane potential-generating system MpsC" evidence="1">
    <location>
        <begin position="139"/>
        <end position="227"/>
    </location>
</feature>
<dbReference type="AlphaFoldDB" id="A0AA90R007"/>
<dbReference type="Proteomes" id="UP001178888">
    <property type="component" value="Unassembled WGS sequence"/>
</dbReference>
<keyword evidence="3" id="KW-1185">Reference proteome</keyword>
<accession>A0AA90R007</accession>
<name>A0AA90R007_9BACI</name>
<protein>
    <submittedName>
        <fullName evidence="2">Na-translocating system protein MpsC family protein</fullName>
    </submittedName>
</protein>
<dbReference type="Pfam" id="PF10057">
    <property type="entry name" value="MpsC"/>
    <property type="match status" value="2"/>
</dbReference>
<dbReference type="RefSeq" id="WP_235824732.1">
    <property type="nucleotide sequence ID" value="NZ_JAVGVR010000001.1"/>
</dbReference>
<evidence type="ECO:0000313" key="3">
    <source>
        <dbReference type="Proteomes" id="UP001178888"/>
    </source>
</evidence>
<evidence type="ECO:0000313" key="2">
    <source>
        <dbReference type="EMBL" id="MDQ6597593.1"/>
    </source>
</evidence>
<organism evidence="2 3">
    <name type="scientific">Bacillus salipaludis</name>
    <dbReference type="NCBI Taxonomy" id="2547811"/>
    <lineage>
        <taxon>Bacteria</taxon>
        <taxon>Bacillati</taxon>
        <taxon>Bacillota</taxon>
        <taxon>Bacilli</taxon>
        <taxon>Bacillales</taxon>
        <taxon>Bacillaceae</taxon>
        <taxon>Bacillus</taxon>
    </lineage>
</organism>
<dbReference type="EMBL" id="JAVGVR010000001">
    <property type="protein sequence ID" value="MDQ6597593.1"/>
    <property type="molecule type" value="Genomic_DNA"/>
</dbReference>
<sequence length="231" mass="26648">MENKQVQMELASYIGRSLRENFGKGPESVFVSYNQSILTVYLRNFLTPSENVLLAQDQEAIVQKTRDMLMQTLIPEFKAYIKILTGMEIKEFYYDWGLHNKSGVFVGINTSSTEPGETINDLFVGKELLHEEIKRISLQAQREPEEVESFLLNQRTLVIIRKGILVSIERELIRLGSSETLRLAKRNLEKRLLHNSNHFETILKTKVNDIFVDWDFNLDKSAIVLILTPTA</sequence>
<proteinExistence type="predicted"/>
<dbReference type="InterPro" id="IPR018745">
    <property type="entry name" value="MpsC"/>
</dbReference>
<evidence type="ECO:0000259" key="1">
    <source>
        <dbReference type="Pfam" id="PF10057"/>
    </source>
</evidence>
<reference evidence="2" key="1">
    <citation type="submission" date="2023-08" db="EMBL/GenBank/DDBJ databases">
        <title>Nitrogen cycling bacteria in agricultural field soils.</title>
        <authorList>
            <person name="Jang J."/>
        </authorList>
    </citation>
    <scope>NUCLEOTIDE SEQUENCE</scope>
    <source>
        <strain evidence="2">PS3-36</strain>
    </source>
</reference>